<evidence type="ECO:0000313" key="4">
    <source>
        <dbReference type="EMBL" id="MQW06573.1"/>
    </source>
</evidence>
<feature type="transmembrane region" description="Helical" evidence="2">
    <location>
        <begin position="150"/>
        <end position="172"/>
    </location>
</feature>
<reference evidence="4" key="1">
    <citation type="journal article" date="2013" name="Genome Biol.">
        <title>Comparative genomics of the core and accessory genomes of 48 Sinorhizobium strains comprising five genospecies.</title>
        <authorList>
            <person name="Sugawara M."/>
            <person name="Epstein B."/>
            <person name="Badgley B.D."/>
            <person name="Unno T."/>
            <person name="Xu L."/>
            <person name="Reese J."/>
            <person name="Gyaneshwar P."/>
            <person name="Denny R."/>
            <person name="Mudge J."/>
            <person name="Bharti A.K."/>
            <person name="Farmer A.D."/>
            <person name="May G.D."/>
            <person name="Woodward J.E."/>
            <person name="Medigue C."/>
            <person name="Vallenet D."/>
            <person name="Lajus A."/>
            <person name="Rouy Z."/>
            <person name="Martinez-Vaz B."/>
            <person name="Tiffin P."/>
            <person name="Young N.D."/>
            <person name="Sadowsky M.J."/>
        </authorList>
    </citation>
    <scope>NUCLEOTIDE SEQUENCE</scope>
    <source>
        <strain evidence="4">M30</strain>
    </source>
</reference>
<protein>
    <submittedName>
        <fullName evidence="4">Phage tail tape-measure protein</fullName>
    </submittedName>
</protein>
<proteinExistence type="predicted"/>
<name>A0A6A7ZUI8_RHIML</name>
<accession>A0A6A7ZUI8</accession>
<keyword evidence="2" id="KW-0812">Transmembrane</keyword>
<evidence type="ECO:0000259" key="3">
    <source>
        <dbReference type="Pfam" id="PF06791"/>
    </source>
</evidence>
<gene>
    <name evidence="4" type="ORF">GHK45_23460</name>
</gene>
<sequence>MADVATLGIAVDSSGVEKGAKSLDHLTNAAKRAEAAAAGVSGATKNAGAAAASVSAGADSAAAALNRESAAATKAAGALKMHAAAANQNVRGMTAASMNVGNLAAQFQDIAVTSAMAMSPLQIALQQGTQISAVLGPMGAAGAVQALGQAFLSVLSPVSLATIAIVGLSAAGLQMVDWPALAASALNGLASVLQTIAPYAAMAAAGLALIYAPAVIGGVINLIALLGRLSVAALGLAASFAAANPAVAFVAGITAAVVAANIFREELAQIFGVDIVETAKSGVNLIIGSFVAAFEDIKFVWAQLPNIMGAAIVGAANAVIGGMNAMIGKATALLNGFIAEINGMLGSLPFGMGEGASIPNIGDMSVGMIENSFASDLSGAVDARNTAVGAALSRDYLGDMGTAISQGASTAAAKLKEVAAGLTNVEAAAGKAGGSGKKAGEDTAKGFDTAKEAMKQAEEAMGFAKDITKGFISDVKSGLKNGEGLWKSFANAAVNALDKIADKLLDQALNSLFAQANGGGGLLGSILGGIFGGGQLARAKAGGIGLYADGTASARAGMAIVGEEGPEIVRFRGGEKVIPNHQLKAANSNRNGGGQGGQSGAVPLNINIIGANGDDHVRALVQQGVSQGLSQYDEQQRRGGFGNTQKRYVAQKG</sequence>
<feature type="region of interest" description="Disordered" evidence="1">
    <location>
        <begin position="631"/>
        <end position="653"/>
    </location>
</feature>
<feature type="transmembrane region" description="Helical" evidence="2">
    <location>
        <begin position="246"/>
        <end position="263"/>
    </location>
</feature>
<dbReference type="EMBL" id="WISP01000172">
    <property type="protein sequence ID" value="MQW06573.1"/>
    <property type="molecule type" value="Genomic_DNA"/>
</dbReference>
<organism evidence="4">
    <name type="scientific">Rhizobium meliloti</name>
    <name type="common">Ensifer meliloti</name>
    <name type="synonym">Sinorhizobium meliloti</name>
    <dbReference type="NCBI Taxonomy" id="382"/>
    <lineage>
        <taxon>Bacteria</taxon>
        <taxon>Pseudomonadati</taxon>
        <taxon>Pseudomonadota</taxon>
        <taxon>Alphaproteobacteria</taxon>
        <taxon>Hyphomicrobiales</taxon>
        <taxon>Rhizobiaceae</taxon>
        <taxon>Sinorhizobium/Ensifer group</taxon>
        <taxon>Sinorhizobium</taxon>
    </lineage>
</organism>
<evidence type="ECO:0000256" key="1">
    <source>
        <dbReference type="SAM" id="MobiDB-lite"/>
    </source>
</evidence>
<dbReference type="InterPro" id="IPR009628">
    <property type="entry name" value="Phage_tape_measure_N"/>
</dbReference>
<keyword evidence="2" id="KW-1133">Transmembrane helix</keyword>
<comment type="caution">
    <text evidence="4">The sequence shown here is derived from an EMBL/GenBank/DDBJ whole genome shotgun (WGS) entry which is preliminary data.</text>
</comment>
<dbReference type="RefSeq" id="WP_153318638.1">
    <property type="nucleotide sequence ID" value="NZ_WISP01000172.1"/>
</dbReference>
<feature type="domain" description="Bacteriophage tail tape measure N-terminal" evidence="3">
    <location>
        <begin position="94"/>
        <end position="173"/>
    </location>
</feature>
<evidence type="ECO:0000256" key="2">
    <source>
        <dbReference type="SAM" id="Phobius"/>
    </source>
</evidence>
<keyword evidence="2" id="KW-0472">Membrane</keyword>
<dbReference type="AlphaFoldDB" id="A0A6A7ZUI8"/>
<feature type="transmembrane region" description="Helical" evidence="2">
    <location>
        <begin position="307"/>
        <end position="327"/>
    </location>
</feature>
<dbReference type="Pfam" id="PF06791">
    <property type="entry name" value="TMP_2"/>
    <property type="match status" value="1"/>
</dbReference>